<dbReference type="SUPFAM" id="SSF50151">
    <property type="entry name" value="SacY-like RNA-binding domain"/>
    <property type="match status" value="1"/>
</dbReference>
<dbReference type="Pfam" id="PF00874">
    <property type="entry name" value="PRD"/>
    <property type="match status" value="2"/>
</dbReference>
<evidence type="ECO:0000313" key="3">
    <source>
        <dbReference type="EMBL" id="KIC78829.1"/>
    </source>
</evidence>
<dbReference type="SMART" id="SM01061">
    <property type="entry name" value="CAT_RBD"/>
    <property type="match status" value="1"/>
</dbReference>
<dbReference type="Proteomes" id="UP000031339">
    <property type="component" value="Unassembled WGS sequence"/>
</dbReference>
<dbReference type="InterPro" id="IPR036634">
    <property type="entry name" value="PRD_sf"/>
</dbReference>
<protein>
    <submittedName>
        <fullName evidence="3">Transcription antiterminator lact</fullName>
    </submittedName>
</protein>
<dbReference type="GO" id="GO:0003723">
    <property type="term" value="F:RNA binding"/>
    <property type="evidence" value="ECO:0007669"/>
    <property type="project" value="InterPro"/>
</dbReference>
<dbReference type="SUPFAM" id="SSF63520">
    <property type="entry name" value="PTS-regulatory domain, PRD"/>
    <property type="match status" value="2"/>
</dbReference>
<dbReference type="AlphaFoldDB" id="A0A0C1HNF4"/>
<dbReference type="EMBL" id="JWIY01000001">
    <property type="protein sequence ID" value="KIC78829.1"/>
    <property type="molecule type" value="Genomic_DNA"/>
</dbReference>
<dbReference type="RefSeq" id="WP_003068611.1">
    <property type="nucleotide sequence ID" value="NZ_CAJPUH010000022.1"/>
</dbReference>
<reference evidence="3 4" key="1">
    <citation type="submission" date="2014-12" db="EMBL/GenBank/DDBJ databases">
        <title>Partial genome sequence of Streptococcus constellatus KCOM 1650 (= ChDC B144).</title>
        <authorList>
            <person name="Kook J.-K."/>
            <person name="Park S.-N."/>
            <person name="Lim Y.K."/>
            <person name="Jo E."/>
        </authorList>
    </citation>
    <scope>NUCLEOTIDE SEQUENCE [LARGE SCALE GENOMIC DNA]</scope>
    <source>
        <strain evidence="3 4">KCOM 1650</strain>
    </source>
</reference>
<dbReference type="PANTHER" id="PTHR30185">
    <property type="entry name" value="CRYPTIC BETA-GLUCOSIDE BGL OPERON ANTITERMINATOR"/>
    <property type="match status" value="1"/>
</dbReference>
<feature type="domain" description="PRD" evidence="2">
    <location>
        <begin position="66"/>
        <end position="170"/>
    </location>
</feature>
<dbReference type="PANTHER" id="PTHR30185:SF15">
    <property type="entry name" value="CRYPTIC BETA-GLUCOSIDE BGL OPERON ANTITERMINATOR"/>
    <property type="match status" value="1"/>
</dbReference>
<comment type="caution">
    <text evidence="3">The sequence shown here is derived from an EMBL/GenBank/DDBJ whole genome shotgun (WGS) entry which is preliminary data.</text>
</comment>
<accession>A0A0C1HNF4</accession>
<evidence type="ECO:0000256" key="1">
    <source>
        <dbReference type="ARBA" id="ARBA00022737"/>
    </source>
</evidence>
<dbReference type="PROSITE" id="PS51372">
    <property type="entry name" value="PRD_2"/>
    <property type="match status" value="2"/>
</dbReference>
<feature type="domain" description="PRD" evidence="2">
    <location>
        <begin position="172"/>
        <end position="277"/>
    </location>
</feature>
<dbReference type="Pfam" id="PF03123">
    <property type="entry name" value="CAT_RBD"/>
    <property type="match status" value="1"/>
</dbReference>
<proteinExistence type="predicted"/>
<dbReference type="GO" id="GO:0006355">
    <property type="term" value="P:regulation of DNA-templated transcription"/>
    <property type="evidence" value="ECO:0007669"/>
    <property type="project" value="InterPro"/>
</dbReference>
<dbReference type="Gene3D" id="2.30.24.10">
    <property type="entry name" value="CAT RNA-binding domain"/>
    <property type="match status" value="1"/>
</dbReference>
<keyword evidence="1" id="KW-0677">Repeat</keyword>
<dbReference type="OrthoDB" id="9813552at2"/>
<dbReference type="Gene3D" id="1.10.1790.10">
    <property type="entry name" value="PRD domain"/>
    <property type="match status" value="2"/>
</dbReference>
<name>A0A0C1HNF4_STRCV</name>
<dbReference type="InterPro" id="IPR050661">
    <property type="entry name" value="BglG_antiterminators"/>
</dbReference>
<gene>
    <name evidence="3" type="ORF">RN79_04480</name>
</gene>
<dbReference type="PROSITE" id="PS00018">
    <property type="entry name" value="EF_HAND_1"/>
    <property type="match status" value="1"/>
</dbReference>
<evidence type="ECO:0000313" key="4">
    <source>
        <dbReference type="Proteomes" id="UP000031339"/>
    </source>
</evidence>
<dbReference type="InterPro" id="IPR004341">
    <property type="entry name" value="CAT_RNA-bd_dom"/>
</dbReference>
<dbReference type="InterPro" id="IPR036650">
    <property type="entry name" value="CAT_RNA-bd_dom_sf"/>
</dbReference>
<sequence>MYRILNPMNHNVALVRNEKGEELVIVGKGIIFGKKKGDFIPKEKAEKVFRMKTEESRENFVSLLKDVPLDFITVTYEVIDSLSRKYSYPVQDYIYVTLTDHIYCSYQAVQQGRYKDSALPDAREKYPVPYQIAQEAVTIYRERLLDTFPDDEVNRIAYHFINAEGNSDPEGQSHLDKRKEILGAVEAELRKNDIRRTAENSNFYDRFMIHLNYFLDYLDRSRDDNVSLLEMESQIKLTYPEAYQIGSTIYKIVAQQTGVDVYNSERVYLVLHIQRLL</sequence>
<dbReference type="InterPro" id="IPR018247">
    <property type="entry name" value="EF_Hand_1_Ca_BS"/>
</dbReference>
<evidence type="ECO:0000259" key="2">
    <source>
        <dbReference type="PROSITE" id="PS51372"/>
    </source>
</evidence>
<organism evidence="3 4">
    <name type="scientific">Streptococcus constellatus</name>
    <dbReference type="NCBI Taxonomy" id="76860"/>
    <lineage>
        <taxon>Bacteria</taxon>
        <taxon>Bacillati</taxon>
        <taxon>Bacillota</taxon>
        <taxon>Bacilli</taxon>
        <taxon>Lactobacillales</taxon>
        <taxon>Streptococcaceae</taxon>
        <taxon>Streptococcus</taxon>
        <taxon>Streptococcus anginosus group</taxon>
    </lineage>
</organism>
<dbReference type="InterPro" id="IPR011608">
    <property type="entry name" value="PRD"/>
</dbReference>